<protein>
    <recommendedName>
        <fullName evidence="6">3-deoxy-D-manno-octulosonate 8-phosphate phosphatase KdsC</fullName>
        <ecNumber evidence="5">3.1.3.45</ecNumber>
    </recommendedName>
    <alternativeName>
        <fullName evidence="11">KDO 8-P phosphatase</fullName>
    </alternativeName>
</protein>
<dbReference type="STRING" id="1132855.GCA_000384255_00398"/>
<comment type="cofactor">
    <cofactor evidence="2 12">
        <name>Mg(2+)</name>
        <dbReference type="ChEBI" id="CHEBI:18420"/>
    </cofactor>
</comment>
<reference evidence="13 14" key="1">
    <citation type="journal article" date="2018" name="Nat. Biotechnol.">
        <title>A standardized bacterial taxonomy based on genome phylogeny substantially revises the tree of life.</title>
        <authorList>
            <person name="Parks D.H."/>
            <person name="Chuvochina M."/>
            <person name="Waite D.W."/>
            <person name="Rinke C."/>
            <person name="Skarshewski A."/>
            <person name="Chaumeil P.A."/>
            <person name="Hugenholtz P."/>
        </authorList>
    </citation>
    <scope>NUCLEOTIDE SEQUENCE [LARGE SCALE GENOMIC DNA]</scope>
    <source>
        <strain evidence="13">UBA9958</strain>
    </source>
</reference>
<dbReference type="GO" id="GO:0046872">
    <property type="term" value="F:metal ion binding"/>
    <property type="evidence" value="ECO:0007669"/>
    <property type="project" value="UniProtKB-KW"/>
</dbReference>
<keyword evidence="9 12" id="KW-0460">Magnesium</keyword>
<comment type="similarity">
    <text evidence="3">Belongs to the KdsC family.</text>
</comment>
<organism evidence="13 14">
    <name type="scientific">Methylotenera mobilis</name>
    <dbReference type="NCBI Taxonomy" id="359408"/>
    <lineage>
        <taxon>Bacteria</taxon>
        <taxon>Pseudomonadati</taxon>
        <taxon>Pseudomonadota</taxon>
        <taxon>Betaproteobacteria</taxon>
        <taxon>Nitrosomonadales</taxon>
        <taxon>Methylophilaceae</taxon>
        <taxon>Methylotenera</taxon>
    </lineage>
</organism>
<comment type="catalytic activity">
    <reaction evidence="1">
        <text>3-deoxy-alpha-D-manno-2-octulosonate-8-phosphate + H2O = 3-deoxy-alpha-D-manno-oct-2-ulosonate + phosphate</text>
        <dbReference type="Rhea" id="RHEA:11500"/>
        <dbReference type="ChEBI" id="CHEBI:15377"/>
        <dbReference type="ChEBI" id="CHEBI:43474"/>
        <dbReference type="ChEBI" id="CHEBI:85985"/>
        <dbReference type="ChEBI" id="CHEBI:85986"/>
        <dbReference type="EC" id="3.1.3.45"/>
    </reaction>
</comment>
<evidence type="ECO:0000256" key="6">
    <source>
        <dbReference type="ARBA" id="ARBA00020092"/>
    </source>
</evidence>
<evidence type="ECO:0000256" key="12">
    <source>
        <dbReference type="PIRSR" id="PIRSR006118-2"/>
    </source>
</evidence>
<dbReference type="SFLD" id="SFLDG01138">
    <property type="entry name" value="C1.6.2:_Deoxy-d-mannose-octulo"/>
    <property type="match status" value="1"/>
</dbReference>
<evidence type="ECO:0000313" key="13">
    <source>
        <dbReference type="EMBL" id="HBA09341.1"/>
    </source>
</evidence>
<gene>
    <name evidence="13" type="ORF">DCW48_07130</name>
</gene>
<dbReference type="PANTHER" id="PTHR21485:SF6">
    <property type="entry name" value="N-ACYLNEURAMINATE CYTIDYLYLTRANSFERASE-RELATED"/>
    <property type="match status" value="1"/>
</dbReference>
<evidence type="ECO:0000256" key="4">
    <source>
        <dbReference type="ARBA" id="ARBA00011881"/>
    </source>
</evidence>
<comment type="caution">
    <text evidence="13">The sequence shown here is derived from an EMBL/GenBank/DDBJ whole genome shotgun (WGS) entry which is preliminary data.</text>
</comment>
<evidence type="ECO:0000313" key="14">
    <source>
        <dbReference type="Proteomes" id="UP000264313"/>
    </source>
</evidence>
<evidence type="ECO:0000256" key="11">
    <source>
        <dbReference type="ARBA" id="ARBA00031051"/>
    </source>
</evidence>
<evidence type="ECO:0000256" key="1">
    <source>
        <dbReference type="ARBA" id="ARBA00000898"/>
    </source>
</evidence>
<dbReference type="FunFam" id="3.40.50.1000:FF:000029">
    <property type="entry name" value="3-deoxy-D-manno-octulosonate 8-phosphate phosphatase KdsC"/>
    <property type="match status" value="1"/>
</dbReference>
<feature type="binding site" evidence="12">
    <location>
        <position position="23"/>
    </location>
    <ligand>
        <name>Mg(2+)</name>
        <dbReference type="ChEBI" id="CHEBI:18420"/>
    </ligand>
</feature>
<dbReference type="SFLD" id="SFLDG01136">
    <property type="entry name" value="C1.6:_Phosphoserine_Phosphatas"/>
    <property type="match status" value="1"/>
</dbReference>
<dbReference type="GO" id="GO:0008781">
    <property type="term" value="F:N-acylneuraminate cytidylyltransferase activity"/>
    <property type="evidence" value="ECO:0007669"/>
    <property type="project" value="TreeGrafter"/>
</dbReference>
<dbReference type="Pfam" id="PF08282">
    <property type="entry name" value="Hydrolase_3"/>
    <property type="match status" value="1"/>
</dbReference>
<evidence type="ECO:0000256" key="8">
    <source>
        <dbReference type="ARBA" id="ARBA00022801"/>
    </source>
</evidence>
<dbReference type="NCBIfam" id="TIGR01670">
    <property type="entry name" value="KdsC-phosphatas"/>
    <property type="match status" value="1"/>
</dbReference>
<dbReference type="EC" id="3.1.3.45" evidence="5"/>
<dbReference type="Gene3D" id="3.40.50.1000">
    <property type="entry name" value="HAD superfamily/HAD-like"/>
    <property type="match status" value="1"/>
</dbReference>
<comment type="subunit">
    <text evidence="4">Homotetramer.</text>
</comment>
<dbReference type="InterPro" id="IPR036412">
    <property type="entry name" value="HAD-like_sf"/>
</dbReference>
<evidence type="ECO:0000256" key="2">
    <source>
        <dbReference type="ARBA" id="ARBA00001946"/>
    </source>
</evidence>
<feature type="binding site" evidence="12">
    <location>
        <position position="25"/>
    </location>
    <ligand>
        <name>substrate</name>
    </ligand>
</feature>
<evidence type="ECO:0000256" key="10">
    <source>
        <dbReference type="ARBA" id="ARBA00022985"/>
    </source>
</evidence>
<proteinExistence type="inferred from homology"/>
<evidence type="ECO:0000256" key="7">
    <source>
        <dbReference type="ARBA" id="ARBA00022723"/>
    </source>
</evidence>
<evidence type="ECO:0000256" key="9">
    <source>
        <dbReference type="ARBA" id="ARBA00022842"/>
    </source>
</evidence>
<dbReference type="SFLD" id="SFLDS00003">
    <property type="entry name" value="Haloacid_Dehalogenase"/>
    <property type="match status" value="1"/>
</dbReference>
<dbReference type="CDD" id="cd01630">
    <property type="entry name" value="HAD_KDO-like"/>
    <property type="match status" value="1"/>
</dbReference>
<keyword evidence="8" id="KW-0378">Hydrolase</keyword>
<keyword evidence="7 12" id="KW-0479">Metal-binding</keyword>
<dbReference type="GO" id="GO:0019143">
    <property type="term" value="F:3-deoxy-manno-octulosonate-8-phosphatase activity"/>
    <property type="evidence" value="ECO:0007669"/>
    <property type="project" value="UniProtKB-EC"/>
</dbReference>
<dbReference type="AlphaFoldDB" id="A0A351RBC0"/>
<dbReference type="EMBL" id="DNAA01000174">
    <property type="protein sequence ID" value="HBA09341.1"/>
    <property type="molecule type" value="Genomic_DNA"/>
</dbReference>
<sequence length="186" mass="19985">MSVLQNNVALTERLKNIRLLVLDVDGVMTDGGLTIGDDGQEYKTFHAHDGLGMKLLKATGVNLAIITGRTSEVVKKRAESTGVAHFYQGAEDKLAALQDLMKLSGLEATQCAFMGDDVVDLPPMLKCGLAIAVPDSPDLLLKHAHYVTKKQGGRGAVREVCELIMQAQGTFDGQMARFLTQASISN</sequence>
<feature type="binding site" evidence="12">
    <location>
        <position position="116"/>
    </location>
    <ligand>
        <name>Mg(2+)</name>
        <dbReference type="ChEBI" id="CHEBI:18420"/>
    </ligand>
</feature>
<dbReference type="InterPro" id="IPR023214">
    <property type="entry name" value="HAD_sf"/>
</dbReference>
<dbReference type="PIRSF" id="PIRSF006118">
    <property type="entry name" value="KDO8-P_Ptase"/>
    <property type="match status" value="1"/>
</dbReference>
<evidence type="ECO:0000256" key="3">
    <source>
        <dbReference type="ARBA" id="ARBA00005893"/>
    </source>
</evidence>
<dbReference type="GO" id="GO:0009103">
    <property type="term" value="P:lipopolysaccharide biosynthetic process"/>
    <property type="evidence" value="ECO:0007669"/>
    <property type="project" value="UniProtKB-KW"/>
</dbReference>
<evidence type="ECO:0000256" key="5">
    <source>
        <dbReference type="ARBA" id="ARBA00013066"/>
    </source>
</evidence>
<dbReference type="Proteomes" id="UP000264313">
    <property type="component" value="Unassembled WGS sequence"/>
</dbReference>
<dbReference type="InterPro" id="IPR050793">
    <property type="entry name" value="CMP-NeuNAc_synthase"/>
</dbReference>
<dbReference type="SUPFAM" id="SSF56784">
    <property type="entry name" value="HAD-like"/>
    <property type="match status" value="1"/>
</dbReference>
<dbReference type="PANTHER" id="PTHR21485">
    <property type="entry name" value="HAD SUPERFAMILY MEMBERS CMAS AND KDSC"/>
    <property type="match status" value="1"/>
</dbReference>
<accession>A0A351RBC0</accession>
<name>A0A351RBC0_9PROT</name>
<dbReference type="InterPro" id="IPR010023">
    <property type="entry name" value="KdsC_fam"/>
</dbReference>
<keyword evidence="10" id="KW-0448">Lipopolysaccharide biosynthesis</keyword>